<keyword evidence="1" id="KW-0732">Signal</keyword>
<evidence type="ECO:0000256" key="1">
    <source>
        <dbReference type="SAM" id="SignalP"/>
    </source>
</evidence>
<keyword evidence="3" id="KW-1185">Reference proteome</keyword>
<gene>
    <name evidence="2" type="ORF">OFUS_LOCUS7751</name>
</gene>
<name>A0A8S4NLD3_OWEFU</name>
<dbReference type="EMBL" id="CAIIXF020000004">
    <property type="protein sequence ID" value="CAH1781142.1"/>
    <property type="molecule type" value="Genomic_DNA"/>
</dbReference>
<organism evidence="2 3">
    <name type="scientific">Owenia fusiformis</name>
    <name type="common">Polychaete worm</name>
    <dbReference type="NCBI Taxonomy" id="6347"/>
    <lineage>
        <taxon>Eukaryota</taxon>
        <taxon>Metazoa</taxon>
        <taxon>Spiralia</taxon>
        <taxon>Lophotrochozoa</taxon>
        <taxon>Annelida</taxon>
        <taxon>Polychaeta</taxon>
        <taxon>Sedentaria</taxon>
        <taxon>Canalipalpata</taxon>
        <taxon>Sabellida</taxon>
        <taxon>Oweniida</taxon>
        <taxon>Oweniidae</taxon>
        <taxon>Owenia</taxon>
    </lineage>
</organism>
<comment type="caution">
    <text evidence="2">The sequence shown here is derived from an EMBL/GenBank/DDBJ whole genome shotgun (WGS) entry which is preliminary data.</text>
</comment>
<evidence type="ECO:0008006" key="4">
    <source>
        <dbReference type="Google" id="ProtNLM"/>
    </source>
</evidence>
<evidence type="ECO:0000313" key="3">
    <source>
        <dbReference type="Proteomes" id="UP000749559"/>
    </source>
</evidence>
<dbReference type="AlphaFoldDB" id="A0A8S4NLD3"/>
<feature type="chain" id="PRO_5035769676" description="Apple domain-containing protein" evidence="1">
    <location>
        <begin position="25"/>
        <end position="262"/>
    </location>
</feature>
<reference evidence="2" key="1">
    <citation type="submission" date="2022-03" db="EMBL/GenBank/DDBJ databases">
        <authorList>
            <person name="Martin C."/>
        </authorList>
    </citation>
    <scope>NUCLEOTIDE SEQUENCE</scope>
</reference>
<sequence>MMISNIQILFWLVLNVIIEKSIEATFCKVDIQAFGALDSVTSGHIKVNDVTYLQTDENDFGIYFAQLITCKGVCRIIGGIQHFDIASSSAESSACKDYINSLIDDTFILSVTASDTWGDGLHAGTCLDELEARGLVQTVPYGVNSSVAFVSKVNDNTENVQNQTASGATIKATILANINTSSVPENCVWRWTEQVDPVIDVDVNTLNTLDAPLSNPILICARTCGESGQCRSFHISQETGQCILYDGTSPNDFKDSYFFMLV</sequence>
<protein>
    <recommendedName>
        <fullName evidence="4">Apple domain-containing protein</fullName>
    </recommendedName>
</protein>
<evidence type="ECO:0000313" key="2">
    <source>
        <dbReference type="EMBL" id="CAH1781142.1"/>
    </source>
</evidence>
<feature type="signal peptide" evidence="1">
    <location>
        <begin position="1"/>
        <end position="24"/>
    </location>
</feature>
<dbReference type="Proteomes" id="UP000749559">
    <property type="component" value="Unassembled WGS sequence"/>
</dbReference>
<accession>A0A8S4NLD3</accession>
<proteinExistence type="predicted"/>